<feature type="transmembrane region" description="Helical" evidence="8">
    <location>
        <begin position="391"/>
        <end position="409"/>
    </location>
</feature>
<reference evidence="9 10" key="1">
    <citation type="submission" date="2023-03" db="EMBL/GenBank/DDBJ databases">
        <title>Complete genome sequence of Tepidibacter sp. SWIR-1, isolated from a deep-sea hydrothermal vent.</title>
        <authorList>
            <person name="Li X."/>
        </authorList>
    </citation>
    <scope>NUCLEOTIDE SEQUENCE [LARGE SCALE GENOMIC DNA]</scope>
    <source>
        <strain evidence="9 10">SWIR-1</strain>
    </source>
</reference>
<dbReference type="PANTHER" id="PTHR30330">
    <property type="entry name" value="AGSS FAMILY TRANSPORTER, SODIUM-ALANINE"/>
    <property type="match status" value="1"/>
</dbReference>
<comment type="subcellular location">
    <subcellularLocation>
        <location evidence="1 8">Cell membrane</location>
        <topology evidence="1 8">Multi-pass membrane protein</topology>
    </subcellularLocation>
</comment>
<name>A0ABY8EGG5_9FIRM</name>
<feature type="transmembrane region" description="Helical" evidence="8">
    <location>
        <begin position="213"/>
        <end position="234"/>
    </location>
</feature>
<dbReference type="PRINTS" id="PR00175">
    <property type="entry name" value="NAALASMPORT"/>
</dbReference>
<protein>
    <submittedName>
        <fullName evidence="9">Sodium:alanine symporter family protein</fullName>
    </submittedName>
</protein>
<evidence type="ECO:0000256" key="7">
    <source>
        <dbReference type="ARBA" id="ARBA00023136"/>
    </source>
</evidence>
<evidence type="ECO:0000313" key="10">
    <source>
        <dbReference type="Proteomes" id="UP001222800"/>
    </source>
</evidence>
<feature type="transmembrane region" description="Helical" evidence="8">
    <location>
        <begin position="13"/>
        <end position="37"/>
    </location>
</feature>
<dbReference type="Pfam" id="PF01235">
    <property type="entry name" value="Na_Ala_symp"/>
    <property type="match status" value="1"/>
</dbReference>
<sequence length="453" mass="47765">MDLLALIKGINDILWGKLLVFVLCGASILFTFSFKFVQIRMFKKAFKHTFGGISLKGNKADDDGMSSFQALATAIAGQVGTGNLAGAATAIAAGGPGAIFWMWVSAFFGFGTSFSEAVISQKYKTKVDGQICGGPAYYIDKGLNSKFLASFFAIAMILSAGLTGGMIQSNSIAGAFKMAFNVPGIVVGVVIAGITFLVISGGIGRIASVTEKLVPIMALLFIIGSLIIIGINAANIIPAFKMIFLGAFNPKAATGGLIGVGMKEAMRYGVARGLFSNEAGMGSSPHAHAVAKVNHPVEQGLVSIVGVFIDTFVILTLTALVILTTGALDGSTTGIELTQQAFVNGLGSFGGIFIAISLFFFAFSTIIGWYFYGELNVKYLAGIKGVKFYKLFIVTVLVLGTLLEVPVVWQLADTVNGLMVIPNIIALVYLLKVTKASLIDFENKEKEKRKTSA</sequence>
<dbReference type="PANTHER" id="PTHR30330:SF14">
    <property type="entry name" value="SODIUM_AMINO ACID (ALANINE) SYMPORTER"/>
    <property type="match status" value="1"/>
</dbReference>
<organism evidence="9 10">
    <name type="scientific">Tepidibacter hydrothermalis</name>
    <dbReference type="NCBI Taxonomy" id="3036126"/>
    <lineage>
        <taxon>Bacteria</taxon>
        <taxon>Bacillati</taxon>
        <taxon>Bacillota</taxon>
        <taxon>Clostridia</taxon>
        <taxon>Peptostreptococcales</taxon>
        <taxon>Peptostreptococcaceae</taxon>
        <taxon>Tepidibacter</taxon>
    </lineage>
</organism>
<dbReference type="NCBIfam" id="TIGR00835">
    <property type="entry name" value="agcS"/>
    <property type="match status" value="1"/>
</dbReference>
<feature type="transmembrane region" description="Helical" evidence="8">
    <location>
        <begin position="147"/>
        <end position="167"/>
    </location>
</feature>
<evidence type="ECO:0000256" key="6">
    <source>
        <dbReference type="ARBA" id="ARBA00022989"/>
    </source>
</evidence>
<keyword evidence="7 8" id="KW-0472">Membrane</keyword>
<dbReference type="Gene3D" id="1.20.1740.10">
    <property type="entry name" value="Amino acid/polyamine transporter I"/>
    <property type="match status" value="1"/>
</dbReference>
<dbReference type="RefSeq" id="WP_277734299.1">
    <property type="nucleotide sequence ID" value="NZ_CP120733.1"/>
</dbReference>
<keyword evidence="10" id="KW-1185">Reference proteome</keyword>
<feature type="transmembrane region" description="Helical" evidence="8">
    <location>
        <begin position="301"/>
        <end position="328"/>
    </location>
</feature>
<evidence type="ECO:0000256" key="5">
    <source>
        <dbReference type="ARBA" id="ARBA00022692"/>
    </source>
</evidence>
<dbReference type="EMBL" id="CP120733">
    <property type="protein sequence ID" value="WFD12036.1"/>
    <property type="molecule type" value="Genomic_DNA"/>
</dbReference>
<evidence type="ECO:0000256" key="2">
    <source>
        <dbReference type="ARBA" id="ARBA00009261"/>
    </source>
</evidence>
<proteinExistence type="inferred from homology"/>
<gene>
    <name evidence="9" type="ORF">P4S50_08145</name>
</gene>
<dbReference type="PROSITE" id="PS00873">
    <property type="entry name" value="NA_ALANINE_SYMP"/>
    <property type="match status" value="1"/>
</dbReference>
<feature type="transmembrane region" description="Helical" evidence="8">
    <location>
        <begin position="415"/>
        <end position="431"/>
    </location>
</feature>
<feature type="transmembrane region" description="Helical" evidence="8">
    <location>
        <begin position="348"/>
        <end position="371"/>
    </location>
</feature>
<comment type="similarity">
    <text evidence="2 8">Belongs to the alanine or glycine:cation symporter (AGCS) (TC 2.A.25) family.</text>
</comment>
<dbReference type="Proteomes" id="UP001222800">
    <property type="component" value="Chromosome"/>
</dbReference>
<evidence type="ECO:0000256" key="3">
    <source>
        <dbReference type="ARBA" id="ARBA00022448"/>
    </source>
</evidence>
<feature type="transmembrane region" description="Helical" evidence="8">
    <location>
        <begin position="84"/>
        <end position="104"/>
    </location>
</feature>
<keyword evidence="6 8" id="KW-1133">Transmembrane helix</keyword>
<feature type="transmembrane region" description="Helical" evidence="8">
    <location>
        <begin position="179"/>
        <end position="207"/>
    </location>
</feature>
<dbReference type="InterPro" id="IPR001463">
    <property type="entry name" value="Na/Ala_symport"/>
</dbReference>
<keyword evidence="8" id="KW-0769">Symport</keyword>
<keyword evidence="4 8" id="KW-1003">Cell membrane</keyword>
<evidence type="ECO:0000256" key="4">
    <source>
        <dbReference type="ARBA" id="ARBA00022475"/>
    </source>
</evidence>
<keyword evidence="5 8" id="KW-0812">Transmembrane</keyword>
<accession>A0ABY8EGG5</accession>
<evidence type="ECO:0000256" key="8">
    <source>
        <dbReference type="RuleBase" id="RU363064"/>
    </source>
</evidence>
<evidence type="ECO:0000313" key="9">
    <source>
        <dbReference type="EMBL" id="WFD12036.1"/>
    </source>
</evidence>
<keyword evidence="3 8" id="KW-0813">Transport</keyword>
<evidence type="ECO:0000256" key="1">
    <source>
        <dbReference type="ARBA" id="ARBA00004651"/>
    </source>
</evidence>